<keyword evidence="1" id="KW-0472">Membrane</keyword>
<dbReference type="STRING" id="83683.B1745_04660"/>
<accession>D4YU24</accession>
<organism evidence="2 3">
    <name type="scientific">Lactobacillus amylolyticus DSM 11664</name>
    <dbReference type="NCBI Taxonomy" id="585524"/>
    <lineage>
        <taxon>Bacteria</taxon>
        <taxon>Bacillati</taxon>
        <taxon>Bacillota</taxon>
        <taxon>Bacilli</taxon>
        <taxon>Lactobacillales</taxon>
        <taxon>Lactobacillaceae</taxon>
        <taxon>Lactobacillus</taxon>
    </lineage>
</organism>
<evidence type="ECO:0000313" key="2">
    <source>
        <dbReference type="EMBL" id="EFG55344.1"/>
    </source>
</evidence>
<proteinExistence type="predicted"/>
<dbReference type="EMBL" id="ADNY01000038">
    <property type="protein sequence ID" value="EFG55344.1"/>
    <property type="molecule type" value="Genomic_DNA"/>
</dbReference>
<dbReference type="AlphaFoldDB" id="D4YU24"/>
<dbReference type="PATRIC" id="fig|585524.9.peg.518"/>
<gene>
    <name evidence="2" type="ORF">HMPREF0493_1035</name>
</gene>
<keyword evidence="3" id="KW-1185">Reference proteome</keyword>
<keyword evidence="1" id="KW-1133">Transmembrane helix</keyword>
<sequence>MSCSSNGKIKKAGKIKLPVVLYKQSELTVNGKKIKTQLSRIGSPTITQKAGENVATLHFKTPIWFLLLLYLSILAWLSLLAFGIFKYIKKAN</sequence>
<feature type="transmembrane region" description="Helical" evidence="1">
    <location>
        <begin position="63"/>
        <end position="85"/>
    </location>
</feature>
<evidence type="ECO:0000313" key="3">
    <source>
        <dbReference type="Proteomes" id="UP000004069"/>
    </source>
</evidence>
<keyword evidence="1" id="KW-0812">Transmembrane</keyword>
<evidence type="ECO:0000256" key="1">
    <source>
        <dbReference type="SAM" id="Phobius"/>
    </source>
</evidence>
<dbReference type="Proteomes" id="UP000004069">
    <property type="component" value="Unassembled WGS sequence"/>
</dbReference>
<name>D4YU24_9LACO</name>
<protein>
    <submittedName>
        <fullName evidence="2">Uncharacterized protein</fullName>
    </submittedName>
</protein>
<comment type="caution">
    <text evidence="2">The sequence shown here is derived from an EMBL/GenBank/DDBJ whole genome shotgun (WGS) entry which is preliminary data.</text>
</comment>
<reference evidence="2 3" key="1">
    <citation type="submission" date="2010-04" db="EMBL/GenBank/DDBJ databases">
        <authorList>
            <person name="Muzny D."/>
            <person name="Qin X."/>
            <person name="Deng J."/>
            <person name="Jiang H."/>
            <person name="Liu Y."/>
            <person name="Qu J."/>
            <person name="Song X.-Z."/>
            <person name="Zhang L."/>
            <person name="Thornton R."/>
            <person name="Coyle M."/>
            <person name="Francisco L."/>
            <person name="Jackson L."/>
            <person name="Javaid M."/>
            <person name="Korchina V."/>
            <person name="Kovar C."/>
            <person name="Mata R."/>
            <person name="Mathew T."/>
            <person name="Ngo R."/>
            <person name="Nguyen L."/>
            <person name="Nguyen N."/>
            <person name="Okwuonu G."/>
            <person name="Ongeri F."/>
            <person name="Pham C."/>
            <person name="Simmons D."/>
            <person name="Wilczek-Boney K."/>
            <person name="Hale W."/>
            <person name="Jakkamsetti A."/>
            <person name="Pham P."/>
            <person name="Ruth R."/>
            <person name="San Lucas F."/>
            <person name="Warren J."/>
            <person name="Zhang J."/>
            <person name="Zhao Z."/>
            <person name="Zhou C."/>
            <person name="Zhu D."/>
            <person name="Lee S."/>
            <person name="Bess C."/>
            <person name="Blankenburg K."/>
            <person name="Forbes L."/>
            <person name="Fu Q."/>
            <person name="Gubbala S."/>
            <person name="Hirani K."/>
            <person name="Jayaseelan J.C."/>
            <person name="Lara F."/>
            <person name="Munidasa M."/>
            <person name="Palculict T."/>
            <person name="Patil S."/>
            <person name="Pu L.-L."/>
            <person name="Saada N."/>
            <person name="Tang L."/>
            <person name="Weissenberger G."/>
            <person name="Zhu Y."/>
            <person name="Hemphill L."/>
            <person name="Shang Y."/>
            <person name="Youmans B."/>
            <person name="Ayvaz T."/>
            <person name="Ross M."/>
            <person name="Santibanez J."/>
            <person name="Aqrawi P."/>
            <person name="Gross S."/>
            <person name="Joshi V."/>
            <person name="Fowler G."/>
            <person name="Nazareth L."/>
            <person name="Reid J."/>
            <person name="Worley K."/>
            <person name="Petrosino J."/>
            <person name="Highlander S."/>
            <person name="Gibbs R."/>
        </authorList>
    </citation>
    <scope>NUCLEOTIDE SEQUENCE [LARGE SCALE GENOMIC DNA]</scope>
    <source>
        <strain evidence="2 3">DSM 11664</strain>
    </source>
</reference>